<dbReference type="InterPro" id="IPR036514">
    <property type="entry name" value="SGNH_hydro_sf"/>
</dbReference>
<keyword evidence="6" id="KW-1185">Reference proteome</keyword>
<feature type="active site" evidence="1">
    <location>
        <position position="253"/>
    </location>
</feature>
<dbReference type="InterPro" id="IPR037460">
    <property type="entry name" value="SEST-like"/>
</dbReference>
<dbReference type="AlphaFoldDB" id="A0AA44DCU8"/>
<dbReference type="PANTHER" id="PTHR37981">
    <property type="entry name" value="LIPASE 2"/>
    <property type="match status" value="1"/>
</dbReference>
<dbReference type="EMBL" id="JAAXOU010000053">
    <property type="protein sequence ID" value="NKY14045.1"/>
    <property type="molecule type" value="Genomic_DNA"/>
</dbReference>
<accession>A0AA44DCU8</accession>
<dbReference type="SUPFAM" id="SSF52266">
    <property type="entry name" value="SGNH hydrolase"/>
    <property type="match status" value="1"/>
</dbReference>
<dbReference type="PANTHER" id="PTHR37981:SF1">
    <property type="entry name" value="SGNH HYDROLASE-TYPE ESTERASE DOMAIN-CONTAINING PROTEIN"/>
    <property type="match status" value="1"/>
</dbReference>
<organism evidence="5 6">
    <name type="scientific">Streptomyces somaliensis (strain ATCC 33201 / DSM 40738 / JCM 12659 / KCTC 9044 / NCTC 11332 / NRRL B-12077 / IP 733)</name>
    <dbReference type="NCBI Taxonomy" id="1134445"/>
    <lineage>
        <taxon>Bacteria</taxon>
        <taxon>Bacillati</taxon>
        <taxon>Actinomycetota</taxon>
        <taxon>Actinomycetes</taxon>
        <taxon>Kitasatosporales</taxon>
        <taxon>Streptomycetaceae</taxon>
        <taxon>Streptomyces</taxon>
    </lineage>
</organism>
<keyword evidence="5" id="KW-0378">Hydrolase</keyword>
<evidence type="ECO:0000313" key="5">
    <source>
        <dbReference type="EMBL" id="NKY14045.1"/>
    </source>
</evidence>
<dbReference type="InterPro" id="IPR013830">
    <property type="entry name" value="SGNH_hydro"/>
</dbReference>
<protein>
    <submittedName>
        <fullName evidence="5">SGNH/GDSL hydrolase family protein</fullName>
    </submittedName>
</protein>
<keyword evidence="2" id="KW-1015">Disulfide bond</keyword>
<keyword evidence="3" id="KW-0732">Signal</keyword>
<evidence type="ECO:0000313" key="6">
    <source>
        <dbReference type="Proteomes" id="UP000570003"/>
    </source>
</evidence>
<evidence type="ECO:0000259" key="4">
    <source>
        <dbReference type="Pfam" id="PF13472"/>
    </source>
</evidence>
<evidence type="ECO:0000256" key="1">
    <source>
        <dbReference type="PIRSR" id="PIRSR637460-1"/>
    </source>
</evidence>
<feature type="chain" id="PRO_5041439686" evidence="3">
    <location>
        <begin position="36"/>
        <end position="272"/>
    </location>
</feature>
<feature type="active site" description="Nucleophile" evidence="1">
    <location>
        <position position="47"/>
    </location>
</feature>
<dbReference type="GO" id="GO:0004806">
    <property type="term" value="F:triacylglycerol lipase activity"/>
    <property type="evidence" value="ECO:0007669"/>
    <property type="project" value="TreeGrafter"/>
</dbReference>
<evidence type="ECO:0000256" key="3">
    <source>
        <dbReference type="SAM" id="SignalP"/>
    </source>
</evidence>
<proteinExistence type="predicted"/>
<dbReference type="GO" id="GO:0019433">
    <property type="term" value="P:triglyceride catabolic process"/>
    <property type="evidence" value="ECO:0007669"/>
    <property type="project" value="TreeGrafter"/>
</dbReference>
<dbReference type="Gene3D" id="3.40.50.1110">
    <property type="entry name" value="SGNH hydrolase"/>
    <property type="match status" value="1"/>
</dbReference>
<feature type="domain" description="SGNH hydrolase-type esterase" evidence="4">
    <location>
        <begin position="44"/>
        <end position="260"/>
    </location>
</feature>
<evidence type="ECO:0000256" key="2">
    <source>
        <dbReference type="PIRSR" id="PIRSR637460-2"/>
    </source>
</evidence>
<dbReference type="RefSeq" id="WP_168438278.1">
    <property type="nucleotide sequence ID" value="NZ_JAAXOU010000053.1"/>
</dbReference>
<dbReference type="CDD" id="cd01823">
    <property type="entry name" value="SEST_like"/>
    <property type="match status" value="1"/>
</dbReference>
<name>A0AA44DCU8_STRE0</name>
<reference evidence="5 6" key="1">
    <citation type="submission" date="2020-04" db="EMBL/GenBank/DDBJ databases">
        <title>MicrobeNet Type strains.</title>
        <authorList>
            <person name="Nicholson A.C."/>
        </authorList>
    </citation>
    <scope>NUCLEOTIDE SEQUENCE [LARGE SCALE GENOMIC DNA]</scope>
    <source>
        <strain evidence="5 6">DSM 40738</strain>
    </source>
</reference>
<sequence>MPGTPTGRPRRTALATAVAAAACTALLTPVAPASAAELDRYVGMGDSYSSGNGAFSTNLNSACGRNTYAYPYLVARSRPNTSLDFVACQGATTEDVPGQARALSADTDYVSITIGGNDVGFANLIVNCAGSWSPTCDSAIDNANNRIRNELPAKLDKAYATIRAGAPNATVVVLGYGRVFGQDLSCPAAAGASPDKAAKLNAVADNLDAVTRNRAEAAGFVYKSSIRSFTGHDVCAADPWINGATWSVGDSYHPTRSGYANGFAPAVRAVIG</sequence>
<dbReference type="InterPro" id="IPR006311">
    <property type="entry name" value="TAT_signal"/>
</dbReference>
<gene>
    <name evidence="5" type="ORF">HGA06_07690</name>
</gene>
<comment type="caution">
    <text evidence="5">The sequence shown here is derived from an EMBL/GenBank/DDBJ whole genome shotgun (WGS) entry which is preliminary data.</text>
</comment>
<dbReference type="PROSITE" id="PS51318">
    <property type="entry name" value="TAT"/>
    <property type="match status" value="1"/>
</dbReference>
<dbReference type="Proteomes" id="UP000570003">
    <property type="component" value="Unassembled WGS sequence"/>
</dbReference>
<dbReference type="Pfam" id="PF13472">
    <property type="entry name" value="Lipase_GDSL_2"/>
    <property type="match status" value="1"/>
</dbReference>
<feature type="disulfide bond" evidence="2">
    <location>
        <begin position="128"/>
        <end position="136"/>
    </location>
</feature>
<feature type="disulfide bond" evidence="2">
    <location>
        <begin position="63"/>
        <end position="88"/>
    </location>
</feature>
<feature type="signal peptide" evidence="3">
    <location>
        <begin position="1"/>
        <end position="35"/>
    </location>
</feature>
<feature type="disulfide bond" evidence="2">
    <location>
        <begin position="186"/>
        <end position="235"/>
    </location>
</feature>